<reference evidence="1 2" key="1">
    <citation type="journal article" date="2013" name="Genome Announc.">
        <title>Complete genome sequence of Myxococcus stipitatus strain DSM 14675, a fruiting myxobacterium.</title>
        <authorList>
            <person name="Huntley S."/>
            <person name="Kneip S."/>
            <person name="Treuner-Lange A."/>
            <person name="Sogaard-Andersen L."/>
        </authorList>
    </citation>
    <scope>NUCLEOTIDE SEQUENCE [LARGE SCALE GENOMIC DNA]</scope>
    <source>
        <strain evidence="2">DSM 14675 / JCM 12634 / Mx s8</strain>
    </source>
</reference>
<dbReference type="PATRIC" id="fig|1278073.3.peg.4349"/>
<proteinExistence type="predicted"/>
<dbReference type="AlphaFoldDB" id="L7U9G8"/>
<dbReference type="RefSeq" id="WP_015349836.1">
    <property type="nucleotide sequence ID" value="NC_020126.1"/>
</dbReference>
<accession>L7U9G8</accession>
<evidence type="ECO:0000313" key="2">
    <source>
        <dbReference type="Proteomes" id="UP000011131"/>
    </source>
</evidence>
<protein>
    <submittedName>
        <fullName evidence="1">Uncharacterized protein</fullName>
    </submittedName>
</protein>
<dbReference type="KEGG" id="msd:MYSTI_04278"/>
<dbReference type="HOGENOM" id="CLU_1303807_0_0_7"/>
<dbReference type="Proteomes" id="UP000011131">
    <property type="component" value="Chromosome"/>
</dbReference>
<gene>
    <name evidence="1" type="ordered locus">MYSTI_04278</name>
</gene>
<dbReference type="OrthoDB" id="9853980at2"/>
<name>L7U9G8_MYXSD</name>
<sequence>MDAMELEALLRRANASDELLAWSRGLTLAEAWHGSPSGAWLIRLATAVGLERRLLLRALCACVRLATEHALTKAPGYEPVEDCVPLALEATEAWVRDTPGRGHDEVSALAAQASHSAYVADCLEGYCHVPFVPGAVHAAIAVAQLSMAACEERDAEFAVLTARALDDALRAESARHDYSRERQRDFDATCARVIRESLRAEDMACLSRDIP</sequence>
<evidence type="ECO:0000313" key="1">
    <source>
        <dbReference type="EMBL" id="AGC45576.1"/>
    </source>
</evidence>
<organism evidence="1 2">
    <name type="scientific">Myxococcus stipitatus (strain DSM 14675 / JCM 12634 / Mx s8)</name>
    <dbReference type="NCBI Taxonomy" id="1278073"/>
    <lineage>
        <taxon>Bacteria</taxon>
        <taxon>Pseudomonadati</taxon>
        <taxon>Myxococcota</taxon>
        <taxon>Myxococcia</taxon>
        <taxon>Myxococcales</taxon>
        <taxon>Cystobacterineae</taxon>
        <taxon>Myxococcaceae</taxon>
        <taxon>Myxococcus</taxon>
    </lineage>
</organism>
<keyword evidence="2" id="KW-1185">Reference proteome</keyword>
<dbReference type="EMBL" id="CP004025">
    <property type="protein sequence ID" value="AGC45576.1"/>
    <property type="molecule type" value="Genomic_DNA"/>
</dbReference>
<dbReference type="STRING" id="1278073.MYSTI_04278"/>